<reference evidence="6" key="1">
    <citation type="submission" date="2021-03" db="EMBL/GenBank/DDBJ databases">
        <title>Whole genome sequence of Streptomyces bomunensis MMS17-BM035.</title>
        <authorList>
            <person name="Lee J.H."/>
        </authorList>
    </citation>
    <scope>NUCLEOTIDE SEQUENCE</scope>
    <source>
        <strain evidence="6">MMS17-BM035</strain>
    </source>
</reference>
<comment type="caution">
    <text evidence="6">The sequence shown here is derived from an EMBL/GenBank/DDBJ whole genome shotgun (WGS) entry which is preliminary data.</text>
</comment>
<keyword evidence="3" id="KW-0804">Transcription</keyword>
<dbReference type="InterPro" id="IPR009057">
    <property type="entry name" value="Homeodomain-like_sf"/>
</dbReference>
<dbReference type="Pfam" id="PF21597">
    <property type="entry name" value="TetR_C_43"/>
    <property type="match status" value="1"/>
</dbReference>
<dbReference type="AlphaFoldDB" id="A0A940RZ16"/>
<dbReference type="InterPro" id="IPR049445">
    <property type="entry name" value="TetR_SbtR-like_C"/>
</dbReference>
<dbReference type="Pfam" id="PF00440">
    <property type="entry name" value="TetR_N"/>
    <property type="match status" value="1"/>
</dbReference>
<dbReference type="GO" id="GO:0000976">
    <property type="term" value="F:transcription cis-regulatory region binding"/>
    <property type="evidence" value="ECO:0007669"/>
    <property type="project" value="TreeGrafter"/>
</dbReference>
<dbReference type="PANTHER" id="PTHR30055">
    <property type="entry name" value="HTH-TYPE TRANSCRIPTIONAL REGULATOR RUTR"/>
    <property type="match status" value="1"/>
</dbReference>
<dbReference type="Proteomes" id="UP000670475">
    <property type="component" value="Unassembled WGS sequence"/>
</dbReference>
<protein>
    <submittedName>
        <fullName evidence="6">TetR/AcrR family transcriptional regulator</fullName>
    </submittedName>
</protein>
<accession>A0A940RZ16</accession>
<feature type="DNA-binding region" description="H-T-H motif" evidence="4">
    <location>
        <begin position="36"/>
        <end position="55"/>
    </location>
</feature>
<dbReference type="InterPro" id="IPR050109">
    <property type="entry name" value="HTH-type_TetR-like_transc_reg"/>
</dbReference>
<dbReference type="SUPFAM" id="SSF48498">
    <property type="entry name" value="Tetracyclin repressor-like, C-terminal domain"/>
    <property type="match status" value="1"/>
</dbReference>
<evidence type="ECO:0000256" key="3">
    <source>
        <dbReference type="ARBA" id="ARBA00023163"/>
    </source>
</evidence>
<keyword evidence="7" id="KW-1185">Reference proteome</keyword>
<evidence type="ECO:0000313" key="6">
    <source>
        <dbReference type="EMBL" id="MBP0459788.1"/>
    </source>
</evidence>
<dbReference type="InterPro" id="IPR001647">
    <property type="entry name" value="HTH_TetR"/>
</dbReference>
<evidence type="ECO:0000256" key="1">
    <source>
        <dbReference type="ARBA" id="ARBA00023015"/>
    </source>
</evidence>
<gene>
    <name evidence="6" type="ORF">JFN87_20150</name>
</gene>
<dbReference type="PRINTS" id="PR00455">
    <property type="entry name" value="HTHTETR"/>
</dbReference>
<keyword evidence="2 4" id="KW-0238">DNA-binding</keyword>
<sequence>MTGPSARPPRADARANEDKLLAAAATAFARDGADATLKQIAKDAGVGIGTLYRRFPTRERLVDATYRYETARLAARTAPLLTELPVDRALRTWMSEVLDYLATKHGMADILGALLRDDANLGSQTREQLTGAVEEFRMAGTAQGVIRAAVPAHDIVTALAGITLAAGAGHQREQAERLLDLLMDGLTRPTEWRADGDPAFRDGEHSAN</sequence>
<organism evidence="6 7">
    <name type="scientific">Streptomyces montanisoli</name>
    <dbReference type="NCBI Taxonomy" id="2798581"/>
    <lineage>
        <taxon>Bacteria</taxon>
        <taxon>Bacillati</taxon>
        <taxon>Actinomycetota</taxon>
        <taxon>Actinomycetes</taxon>
        <taxon>Kitasatosporales</taxon>
        <taxon>Streptomycetaceae</taxon>
        <taxon>Streptomyces</taxon>
    </lineage>
</organism>
<dbReference type="GO" id="GO:0003700">
    <property type="term" value="F:DNA-binding transcription factor activity"/>
    <property type="evidence" value="ECO:0007669"/>
    <property type="project" value="TreeGrafter"/>
</dbReference>
<evidence type="ECO:0000313" key="7">
    <source>
        <dbReference type="Proteomes" id="UP000670475"/>
    </source>
</evidence>
<dbReference type="SUPFAM" id="SSF46689">
    <property type="entry name" value="Homeodomain-like"/>
    <property type="match status" value="1"/>
</dbReference>
<dbReference type="EMBL" id="JAGIQL010000086">
    <property type="protein sequence ID" value="MBP0459788.1"/>
    <property type="molecule type" value="Genomic_DNA"/>
</dbReference>
<dbReference type="PANTHER" id="PTHR30055:SF234">
    <property type="entry name" value="HTH-TYPE TRANSCRIPTIONAL REGULATOR BETI"/>
    <property type="match status" value="1"/>
</dbReference>
<dbReference type="Gene3D" id="1.10.357.10">
    <property type="entry name" value="Tetracycline Repressor, domain 2"/>
    <property type="match status" value="1"/>
</dbReference>
<evidence type="ECO:0000256" key="2">
    <source>
        <dbReference type="ARBA" id="ARBA00023125"/>
    </source>
</evidence>
<proteinExistence type="predicted"/>
<evidence type="ECO:0000259" key="5">
    <source>
        <dbReference type="PROSITE" id="PS50977"/>
    </source>
</evidence>
<keyword evidence="1" id="KW-0805">Transcription regulation</keyword>
<name>A0A940RZ16_9ACTN</name>
<evidence type="ECO:0000256" key="4">
    <source>
        <dbReference type="PROSITE-ProRule" id="PRU00335"/>
    </source>
</evidence>
<dbReference type="InterPro" id="IPR036271">
    <property type="entry name" value="Tet_transcr_reg_TetR-rel_C_sf"/>
</dbReference>
<feature type="domain" description="HTH tetR-type" evidence="5">
    <location>
        <begin position="14"/>
        <end position="73"/>
    </location>
</feature>
<dbReference type="RefSeq" id="WP_209341898.1">
    <property type="nucleotide sequence ID" value="NZ_JAGIQL010000086.1"/>
</dbReference>
<dbReference type="PROSITE" id="PS50977">
    <property type="entry name" value="HTH_TETR_2"/>
    <property type="match status" value="1"/>
</dbReference>